<evidence type="ECO:0000256" key="11">
    <source>
        <dbReference type="ARBA" id="ARBA00022989"/>
    </source>
</evidence>
<dbReference type="InterPro" id="IPR013083">
    <property type="entry name" value="Znf_RING/FYVE/PHD"/>
</dbReference>
<evidence type="ECO:0000256" key="2">
    <source>
        <dbReference type="ARBA" id="ARBA00004167"/>
    </source>
</evidence>
<evidence type="ECO:0000313" key="18">
    <source>
        <dbReference type="EMBL" id="KDP33039.1"/>
    </source>
</evidence>
<name>A0A067KMK2_JATCU</name>
<evidence type="ECO:0000256" key="12">
    <source>
        <dbReference type="ARBA" id="ARBA00023136"/>
    </source>
</evidence>
<evidence type="ECO:0000256" key="10">
    <source>
        <dbReference type="ARBA" id="ARBA00022833"/>
    </source>
</evidence>
<evidence type="ECO:0000256" key="14">
    <source>
        <dbReference type="PROSITE-ProRule" id="PRU00175"/>
    </source>
</evidence>
<evidence type="ECO:0000256" key="8">
    <source>
        <dbReference type="ARBA" id="ARBA00022771"/>
    </source>
</evidence>
<keyword evidence="11 16" id="KW-1133">Transmembrane helix</keyword>
<feature type="region of interest" description="Disordered" evidence="15">
    <location>
        <begin position="206"/>
        <end position="226"/>
    </location>
</feature>
<evidence type="ECO:0000313" key="19">
    <source>
        <dbReference type="Proteomes" id="UP000027138"/>
    </source>
</evidence>
<dbReference type="Proteomes" id="UP000027138">
    <property type="component" value="Unassembled WGS sequence"/>
</dbReference>
<dbReference type="GO" id="GO:0008270">
    <property type="term" value="F:zinc ion binding"/>
    <property type="evidence" value="ECO:0007669"/>
    <property type="project" value="UniProtKB-KW"/>
</dbReference>
<dbReference type="PANTHER" id="PTHR14155:SF521">
    <property type="entry name" value="RING-H2 FINGER PROTEIN ATL30"/>
    <property type="match status" value="1"/>
</dbReference>
<comment type="subcellular location">
    <subcellularLocation>
        <location evidence="2">Membrane</location>
        <topology evidence="2">Single-pass membrane protein</topology>
    </subcellularLocation>
</comment>
<keyword evidence="10" id="KW-0862">Zinc</keyword>
<evidence type="ECO:0000256" key="16">
    <source>
        <dbReference type="SAM" id="Phobius"/>
    </source>
</evidence>
<evidence type="ECO:0000256" key="13">
    <source>
        <dbReference type="ARBA" id="ARBA00024209"/>
    </source>
</evidence>
<evidence type="ECO:0000256" key="3">
    <source>
        <dbReference type="ARBA" id="ARBA00004906"/>
    </source>
</evidence>
<dbReference type="PANTHER" id="PTHR14155">
    <property type="entry name" value="RING FINGER DOMAIN-CONTAINING"/>
    <property type="match status" value="1"/>
</dbReference>
<dbReference type="InterPro" id="IPR053238">
    <property type="entry name" value="RING-H2_zinc_finger"/>
</dbReference>
<dbReference type="PROSITE" id="PS50089">
    <property type="entry name" value="ZF_RING_2"/>
    <property type="match status" value="1"/>
</dbReference>
<dbReference type="FunFam" id="3.30.40.10:FF:000187">
    <property type="entry name" value="E3 ubiquitin-protein ligase ATL6"/>
    <property type="match status" value="1"/>
</dbReference>
<evidence type="ECO:0000256" key="9">
    <source>
        <dbReference type="ARBA" id="ARBA00022786"/>
    </source>
</evidence>
<keyword evidence="8 14" id="KW-0863">Zinc-finger</keyword>
<organism evidence="18 19">
    <name type="scientific">Jatropha curcas</name>
    <name type="common">Barbados nut</name>
    <dbReference type="NCBI Taxonomy" id="180498"/>
    <lineage>
        <taxon>Eukaryota</taxon>
        <taxon>Viridiplantae</taxon>
        <taxon>Streptophyta</taxon>
        <taxon>Embryophyta</taxon>
        <taxon>Tracheophyta</taxon>
        <taxon>Spermatophyta</taxon>
        <taxon>Magnoliopsida</taxon>
        <taxon>eudicotyledons</taxon>
        <taxon>Gunneridae</taxon>
        <taxon>Pentapetalae</taxon>
        <taxon>rosids</taxon>
        <taxon>fabids</taxon>
        <taxon>Malpighiales</taxon>
        <taxon>Euphorbiaceae</taxon>
        <taxon>Crotonoideae</taxon>
        <taxon>Jatropheae</taxon>
        <taxon>Jatropha</taxon>
    </lineage>
</organism>
<feature type="transmembrane region" description="Helical" evidence="16">
    <location>
        <begin position="20"/>
        <end position="42"/>
    </location>
</feature>
<evidence type="ECO:0000256" key="6">
    <source>
        <dbReference type="ARBA" id="ARBA00022692"/>
    </source>
</evidence>
<sequence>MSSNPPLSAEQTTNLTSPPITIVLTVILLVFFFLGFFSIYFCRCFMESVINNWHLRRSPSGNTVNPGSSPANNGLDPSLIQLFPSFSYSSVKDFRREKYGLECAICLAEFEFDDLLRLLTVCYHVFHQECIDLWLQSHKTCPVCRSDLDLPRETLEKDHNNGIHDTRNQTGSGLVEHAISIEIRESDPDNGGEESRQGNAQVLTTHENQGHEQIERFSRSHSTGHSIIVTREDEEDKYTLRLPEHVKIKITRVHNTTESCITFGEFSSPKNGGLEEELGCSNANIDKV</sequence>
<evidence type="ECO:0000256" key="4">
    <source>
        <dbReference type="ARBA" id="ARBA00012483"/>
    </source>
</evidence>
<dbReference type="AlphaFoldDB" id="A0A067KMK2"/>
<keyword evidence="19" id="KW-1185">Reference proteome</keyword>
<dbReference type="SUPFAM" id="SSF57850">
    <property type="entry name" value="RING/U-box"/>
    <property type="match status" value="1"/>
</dbReference>
<comment type="similarity">
    <text evidence="13">Belongs to the RING-type zinc finger family. ATL subfamily.</text>
</comment>
<evidence type="ECO:0000256" key="15">
    <source>
        <dbReference type="SAM" id="MobiDB-lite"/>
    </source>
</evidence>
<dbReference type="Pfam" id="PF13639">
    <property type="entry name" value="zf-RING_2"/>
    <property type="match status" value="1"/>
</dbReference>
<reference evidence="18 19" key="1">
    <citation type="journal article" date="2014" name="PLoS ONE">
        <title>Global Analysis of Gene Expression Profiles in Physic Nut (Jatropha curcas L.) Seedlings Exposed to Salt Stress.</title>
        <authorList>
            <person name="Zhang L."/>
            <person name="Zhang C."/>
            <person name="Wu P."/>
            <person name="Chen Y."/>
            <person name="Li M."/>
            <person name="Jiang H."/>
            <person name="Wu G."/>
        </authorList>
    </citation>
    <scope>NUCLEOTIDE SEQUENCE [LARGE SCALE GENOMIC DNA]</scope>
    <source>
        <strain evidence="19">cv. GZQX0401</strain>
        <tissue evidence="18">Young leaves</tissue>
    </source>
</reference>
<feature type="compositionally biased region" description="Basic and acidic residues" evidence="15">
    <location>
        <begin position="208"/>
        <end position="218"/>
    </location>
</feature>
<protein>
    <recommendedName>
        <fullName evidence="4">RING-type E3 ubiquitin transferase</fullName>
        <ecNumber evidence="4">2.3.2.27</ecNumber>
    </recommendedName>
</protein>
<dbReference type="CDD" id="cd16461">
    <property type="entry name" value="RING-H2_EL5-like"/>
    <property type="match status" value="1"/>
</dbReference>
<dbReference type="OrthoDB" id="9984778at2759"/>
<keyword evidence="5" id="KW-0808">Transferase</keyword>
<proteinExistence type="inferred from homology"/>
<evidence type="ECO:0000256" key="1">
    <source>
        <dbReference type="ARBA" id="ARBA00000900"/>
    </source>
</evidence>
<evidence type="ECO:0000256" key="7">
    <source>
        <dbReference type="ARBA" id="ARBA00022723"/>
    </source>
</evidence>
<dbReference type="Gene3D" id="3.30.40.10">
    <property type="entry name" value="Zinc/RING finger domain, C3HC4 (zinc finger)"/>
    <property type="match status" value="1"/>
</dbReference>
<dbReference type="SMART" id="SM00184">
    <property type="entry name" value="RING"/>
    <property type="match status" value="1"/>
</dbReference>
<gene>
    <name evidence="18" type="ORF">JCGZ_13625</name>
</gene>
<dbReference type="EC" id="2.3.2.27" evidence="4"/>
<dbReference type="GO" id="GO:0061630">
    <property type="term" value="F:ubiquitin protein ligase activity"/>
    <property type="evidence" value="ECO:0007669"/>
    <property type="project" value="UniProtKB-EC"/>
</dbReference>
<keyword evidence="6 16" id="KW-0812">Transmembrane</keyword>
<keyword evidence="7" id="KW-0479">Metal-binding</keyword>
<dbReference type="EMBL" id="KK914567">
    <property type="protein sequence ID" value="KDP33039.1"/>
    <property type="molecule type" value="Genomic_DNA"/>
</dbReference>
<feature type="domain" description="RING-type" evidence="17">
    <location>
        <begin position="103"/>
        <end position="145"/>
    </location>
</feature>
<accession>A0A067KMK2</accession>
<dbReference type="InterPro" id="IPR001841">
    <property type="entry name" value="Znf_RING"/>
</dbReference>
<comment type="catalytic activity">
    <reaction evidence="1">
        <text>S-ubiquitinyl-[E2 ubiquitin-conjugating enzyme]-L-cysteine + [acceptor protein]-L-lysine = [E2 ubiquitin-conjugating enzyme]-L-cysteine + N(6)-ubiquitinyl-[acceptor protein]-L-lysine.</text>
        <dbReference type="EC" id="2.3.2.27"/>
    </reaction>
</comment>
<evidence type="ECO:0000259" key="17">
    <source>
        <dbReference type="PROSITE" id="PS50089"/>
    </source>
</evidence>
<dbReference type="GO" id="GO:0016020">
    <property type="term" value="C:membrane"/>
    <property type="evidence" value="ECO:0007669"/>
    <property type="project" value="UniProtKB-SubCell"/>
</dbReference>
<evidence type="ECO:0000256" key="5">
    <source>
        <dbReference type="ARBA" id="ARBA00022679"/>
    </source>
</evidence>
<keyword evidence="9" id="KW-0833">Ubl conjugation pathway</keyword>
<keyword evidence="12 16" id="KW-0472">Membrane</keyword>
<comment type="pathway">
    <text evidence="3">Protein modification; protein ubiquitination.</text>
</comment>